<accession>Q9GYS6</accession>
<feature type="region of interest" description="Disordered" evidence="1">
    <location>
        <begin position="1"/>
        <end position="50"/>
    </location>
</feature>
<dbReference type="GeneID" id="172314"/>
<evidence type="ECO:0000313" key="2">
    <source>
        <dbReference type="EMBL" id="CCD67617.1"/>
    </source>
</evidence>
<dbReference type="AGR" id="WB:WBGene00020349"/>
<dbReference type="PANTHER" id="PTHR37444:SF1">
    <property type="entry name" value="HUN DOMAIN-CONTAINING PROTEIN-RELATED"/>
    <property type="match status" value="1"/>
</dbReference>
<organism evidence="2 3">
    <name type="scientific">Caenorhabditis elegans</name>
    <dbReference type="NCBI Taxonomy" id="6239"/>
    <lineage>
        <taxon>Eukaryota</taxon>
        <taxon>Metazoa</taxon>
        <taxon>Ecdysozoa</taxon>
        <taxon>Nematoda</taxon>
        <taxon>Chromadorea</taxon>
        <taxon>Rhabditida</taxon>
        <taxon>Rhabditina</taxon>
        <taxon>Rhabditomorpha</taxon>
        <taxon>Rhabditoidea</taxon>
        <taxon>Rhabditidae</taxon>
        <taxon>Peloderinae</taxon>
        <taxon>Caenorhabditis</taxon>
    </lineage>
</organism>
<evidence type="ECO:0000256" key="1">
    <source>
        <dbReference type="SAM" id="MobiDB-lite"/>
    </source>
</evidence>
<dbReference type="PaxDb" id="6239-T08B2.11"/>
<keyword evidence="3" id="KW-1185">Reference proteome</keyword>
<name>Q9GYS6_CAEEL</name>
<dbReference type="PhylomeDB" id="Q9GYS6"/>
<dbReference type="UCSC" id="T08B2.11">
    <property type="organism name" value="c. elegans"/>
</dbReference>
<dbReference type="PANTHER" id="PTHR37444">
    <property type="entry name" value="PROTEIN CBG24900-RELATED"/>
    <property type="match status" value="1"/>
</dbReference>
<dbReference type="OMA" id="TQMESKE"/>
<evidence type="ECO:0000313" key="3">
    <source>
        <dbReference type="Proteomes" id="UP000001940"/>
    </source>
</evidence>
<gene>
    <name evidence="2" type="ORF">CELE_T08B2.11</name>
    <name evidence="2 4" type="ORF">T08B2.11</name>
</gene>
<dbReference type="InParanoid" id="Q9GYS6"/>
<evidence type="ECO:0000313" key="4">
    <source>
        <dbReference type="WormBase" id="T08B2.11"/>
    </source>
</evidence>
<feature type="compositionally biased region" description="Basic and acidic residues" evidence="1">
    <location>
        <begin position="117"/>
        <end position="189"/>
    </location>
</feature>
<dbReference type="AlphaFoldDB" id="Q9GYS6"/>
<sequence length="416" mass="46619">MTSVNPPVRRSEDKKRRRDGKTQAGQKRTSSIPSKSSSGGLVTPPPPVIAPPVVVLPVLLQANLIKDPVAMSPNVPVKEGKATRRKEKSIEKKEHEQPKTTHRKKKSSLSASLEGKTSGENEAPKAEQKKSSTESGKKQVDLNSDGSKEPPEEEKNKQKLNKDLAKHFFKHIQESHKSRKKADDRRIEVMPESSQLNVSARSLRKKTQKKPKTVLDLEIFKPNGEPVWVTDKPPSECEKDEDGVIITNPELAAALAEDNLEMDERKYLDYVEDYMSCAMPRGPALPENHQFDPLATVEKLASNSEYVTQDTVTYNTVKNLFDLSEDAIKRFAMKRDGLDERARGIKEITASETPSTTSIVPPKDPDQIQQKTALTSITFNLINNIVLHYDRHHPIASIQKCRKKIEQCTQPSMNNP</sequence>
<dbReference type="HOGENOM" id="CLU_038510_0_0_1"/>
<dbReference type="WormBase" id="T08B2.11">
    <property type="protein sequence ID" value="CE13439"/>
    <property type="gene ID" value="WBGene00020349"/>
</dbReference>
<dbReference type="EMBL" id="BX284601">
    <property type="protein sequence ID" value="CCD67617.1"/>
    <property type="molecule type" value="Genomic_DNA"/>
</dbReference>
<protein>
    <submittedName>
        <fullName evidence="2">HUN domain-containing protein</fullName>
    </submittedName>
</protein>
<proteinExistence type="predicted"/>
<feature type="region of interest" description="Disordered" evidence="1">
    <location>
        <begin position="64"/>
        <end position="199"/>
    </location>
</feature>
<dbReference type="PIR" id="T28756">
    <property type="entry name" value="T28756"/>
</dbReference>
<dbReference type="OrthoDB" id="5832996at2759"/>
<dbReference type="Bgee" id="WBGene00020349">
    <property type="expression patterns" value="Expressed in germ line (C elegans) and 3 other cell types or tissues"/>
</dbReference>
<dbReference type="RefSeq" id="NP_491796.1">
    <property type="nucleotide sequence ID" value="NM_059395.4"/>
</dbReference>
<dbReference type="KEGG" id="cel:CELE_T08B2.11"/>
<reference evidence="2 3" key="1">
    <citation type="journal article" date="1998" name="Science">
        <title>Genome sequence of the nematode C. elegans: a platform for investigating biology.</title>
        <authorList>
            <consortium name="The C. elegans sequencing consortium"/>
            <person name="Sulson J.E."/>
            <person name="Waterston R."/>
        </authorList>
    </citation>
    <scope>NUCLEOTIDE SEQUENCE [LARGE SCALE GENOMIC DNA]</scope>
    <source>
        <strain evidence="2 3">Bristol N2</strain>
    </source>
</reference>
<dbReference type="eggNOG" id="ENOG502TGTJ">
    <property type="taxonomic scope" value="Eukaryota"/>
</dbReference>
<dbReference type="Proteomes" id="UP000001940">
    <property type="component" value="Chromosome I"/>
</dbReference>
<feature type="compositionally biased region" description="Low complexity" evidence="1">
    <location>
        <begin position="30"/>
        <end position="42"/>
    </location>
</feature>
<dbReference type="CTD" id="172314"/>
<feature type="compositionally biased region" description="Basic and acidic residues" evidence="1">
    <location>
        <begin position="78"/>
        <end position="99"/>
    </location>
</feature>